<evidence type="ECO:0008006" key="3">
    <source>
        <dbReference type="Google" id="ProtNLM"/>
    </source>
</evidence>
<proteinExistence type="predicted"/>
<protein>
    <recommendedName>
        <fullName evidence="3">Peptidase C39-like domain-containing protein</fullName>
    </recommendedName>
</protein>
<accession>A0ABT1XZV1</accession>
<dbReference type="EMBL" id="JANPWE010000001">
    <property type="protein sequence ID" value="MCR6544146.1"/>
    <property type="molecule type" value="Genomic_DNA"/>
</dbReference>
<evidence type="ECO:0000313" key="1">
    <source>
        <dbReference type="EMBL" id="MCR6544146.1"/>
    </source>
</evidence>
<dbReference type="Proteomes" id="UP001524944">
    <property type="component" value="Unassembled WGS sequence"/>
</dbReference>
<gene>
    <name evidence="1" type="ORF">NVS47_01230</name>
</gene>
<dbReference type="RefSeq" id="WP_257911681.1">
    <property type="nucleotide sequence ID" value="NZ_JANPWE010000001.1"/>
</dbReference>
<comment type="caution">
    <text evidence="1">The sequence shown here is derived from an EMBL/GenBank/DDBJ whole genome shotgun (WGS) entry which is preliminary data.</text>
</comment>
<reference evidence="1 2" key="1">
    <citation type="submission" date="2022-08" db="EMBL/GenBank/DDBJ databases">
        <title>Proteogenomics of the novel Dehalobacterium formicoaceticum strain EZ94 highlights a key role of methyltransferases during anaerobic dichloromethane degradation.</title>
        <authorList>
            <person name="Wasmund K."/>
        </authorList>
    </citation>
    <scope>NUCLEOTIDE SEQUENCE [LARGE SCALE GENOMIC DNA]</scope>
    <source>
        <strain evidence="1 2">EZ94</strain>
    </source>
</reference>
<keyword evidence="2" id="KW-1185">Reference proteome</keyword>
<name>A0ABT1XZV1_9FIRM</name>
<evidence type="ECO:0000313" key="2">
    <source>
        <dbReference type="Proteomes" id="UP001524944"/>
    </source>
</evidence>
<organism evidence="1 2">
    <name type="scientific">Dehalobacterium formicoaceticum</name>
    <dbReference type="NCBI Taxonomy" id="51515"/>
    <lineage>
        <taxon>Bacteria</taxon>
        <taxon>Bacillati</taxon>
        <taxon>Bacillota</taxon>
        <taxon>Clostridia</taxon>
        <taxon>Eubacteriales</taxon>
        <taxon>Peptococcaceae</taxon>
        <taxon>Dehalobacterium</taxon>
    </lineage>
</organism>
<sequence length="219" mass="25596">MTTKELIFPRIFYEERPVGYGGNQEWFLQNMQRNAGCGSVCGANLAACYALNEPEMRSLYDGHIDPESHRFQQQEYLHLMEEMYSYMKPGPLGYPYLKRFARQFQKFAQNQGISLHPKVPAKFVSFADAFSFVQENIDQGHPIALLILFQRAHELRAVNWHWMTITGYESGEEGGQVPQIILSNYGKRQKVRGDILFEVHWRNYLRMVSFSAWRKPSFL</sequence>